<accession>A0A4Y2U1S4</accession>
<dbReference type="AlphaFoldDB" id="A0A4Y2U1S4"/>
<reference evidence="1 2" key="1">
    <citation type="journal article" date="2019" name="Sci. Rep.">
        <title>Orb-weaving spider Araneus ventricosus genome elucidates the spidroin gene catalogue.</title>
        <authorList>
            <person name="Kono N."/>
            <person name="Nakamura H."/>
            <person name="Ohtoshi R."/>
            <person name="Moran D.A.P."/>
            <person name="Shinohara A."/>
            <person name="Yoshida Y."/>
            <person name="Fujiwara M."/>
            <person name="Mori M."/>
            <person name="Tomita M."/>
            <person name="Arakawa K."/>
        </authorList>
    </citation>
    <scope>NUCLEOTIDE SEQUENCE [LARGE SCALE GENOMIC DNA]</scope>
</reference>
<evidence type="ECO:0000313" key="1">
    <source>
        <dbReference type="EMBL" id="GBO06572.1"/>
    </source>
</evidence>
<comment type="caution">
    <text evidence="1">The sequence shown here is derived from an EMBL/GenBank/DDBJ whole genome shotgun (WGS) entry which is preliminary data.</text>
</comment>
<proteinExistence type="predicted"/>
<evidence type="ECO:0000313" key="2">
    <source>
        <dbReference type="Proteomes" id="UP000499080"/>
    </source>
</evidence>
<protein>
    <submittedName>
        <fullName evidence="1">Uncharacterized protein</fullName>
    </submittedName>
</protein>
<keyword evidence="2" id="KW-1185">Reference proteome</keyword>
<sequence>MWVRSRRINKRALASPESTIMTWACFLLVIVRASFGRGRAVAIRTPASAATVAETHRTENASDRGDLDMCMWGIKEKGRRK</sequence>
<dbReference type="Proteomes" id="UP000499080">
    <property type="component" value="Unassembled WGS sequence"/>
</dbReference>
<name>A0A4Y2U1S4_ARAVE</name>
<gene>
    <name evidence="1" type="ORF">AVEN_45611_1</name>
</gene>
<organism evidence="1 2">
    <name type="scientific">Araneus ventricosus</name>
    <name type="common">Orbweaver spider</name>
    <name type="synonym">Epeira ventricosa</name>
    <dbReference type="NCBI Taxonomy" id="182803"/>
    <lineage>
        <taxon>Eukaryota</taxon>
        <taxon>Metazoa</taxon>
        <taxon>Ecdysozoa</taxon>
        <taxon>Arthropoda</taxon>
        <taxon>Chelicerata</taxon>
        <taxon>Arachnida</taxon>
        <taxon>Araneae</taxon>
        <taxon>Araneomorphae</taxon>
        <taxon>Entelegynae</taxon>
        <taxon>Araneoidea</taxon>
        <taxon>Araneidae</taxon>
        <taxon>Araneus</taxon>
    </lineage>
</organism>
<dbReference type="EMBL" id="BGPR01032866">
    <property type="protein sequence ID" value="GBO06572.1"/>
    <property type="molecule type" value="Genomic_DNA"/>
</dbReference>